<gene>
    <name evidence="8" type="ORF">HMPREF6123_0459</name>
</gene>
<dbReference type="STRING" id="585501.HMPREF6123_0459"/>
<evidence type="ECO:0000313" key="8">
    <source>
        <dbReference type="EMBL" id="EEJ52268.1"/>
    </source>
</evidence>
<dbReference type="AlphaFoldDB" id="C2KVE0"/>
<dbReference type="InterPro" id="IPR035926">
    <property type="entry name" value="NusB-like_sf"/>
</dbReference>
<evidence type="ECO:0000256" key="5">
    <source>
        <dbReference type="PROSITE-ProRule" id="PRU01023"/>
    </source>
</evidence>
<evidence type="ECO:0000259" key="7">
    <source>
        <dbReference type="PROSITE" id="PS51686"/>
    </source>
</evidence>
<dbReference type="Pfam" id="PF01189">
    <property type="entry name" value="Methyltr_RsmB-F"/>
    <property type="match status" value="1"/>
</dbReference>
<comment type="similarity">
    <text evidence="5">Belongs to the class I-like SAM-binding methyltransferase superfamily. RsmB/NOP family.</text>
</comment>
<dbReference type="eggNOG" id="COG0144">
    <property type="taxonomic scope" value="Bacteria"/>
</dbReference>
<keyword evidence="2 5" id="KW-0808">Transferase</keyword>
<sequence>MEEEAEEMTKAEKMKSKTGAHVGISTGGKMDKRKKNLKPRVEKSERELLLELLEKVFYEGEFIHLALRKLFSDYPGLGNREKAFLTRSSHGILERYLQLDYVISLYSSVKLKKLKPVVLLSLRIAIYQLLFMDKIPEHAIVDEAVKSIKKRKLQGLVPFVNAVLRKIVGEKEEIKKKLASLPKEDAVSLCLPPDILEVFLKDYGRERTIAMAEAFLQSDGGFYIRNESGEGERVSGNILEEERFRSGAVTIQDFSSQAVGKSLKLKEGALVLDCCSAPGGKACHIASLLKGSGKVYARDAQKDKLRYIVENQKRLGLENMEIEHWDARVLDERFIQEGEGILDAVLCDAPCSGLGVIGRKPDIRLHFTKEALEELQSLQREILSTVQAYVKKGGQLLYSTCSLSFKENEENRDYILQNFPFTLIKEEKFMPGKPSDGFYLALFQRKAED</sequence>
<evidence type="ECO:0000256" key="3">
    <source>
        <dbReference type="ARBA" id="ARBA00022691"/>
    </source>
</evidence>
<dbReference type="PANTHER" id="PTHR22807:SF53">
    <property type="entry name" value="RIBOSOMAL RNA SMALL SUBUNIT METHYLTRANSFERASE B-RELATED"/>
    <property type="match status" value="1"/>
</dbReference>
<feature type="active site" description="Nucleophile" evidence="5">
    <location>
        <position position="401"/>
    </location>
</feature>
<dbReference type="InterPro" id="IPR001678">
    <property type="entry name" value="MeTrfase_RsmB-F_NOP2_dom"/>
</dbReference>
<dbReference type="GO" id="GO:0001510">
    <property type="term" value="P:RNA methylation"/>
    <property type="evidence" value="ECO:0007669"/>
    <property type="project" value="InterPro"/>
</dbReference>
<feature type="binding site" evidence="5">
    <location>
        <begin position="275"/>
        <end position="281"/>
    </location>
    <ligand>
        <name>S-adenosyl-L-methionine</name>
        <dbReference type="ChEBI" id="CHEBI:59789"/>
    </ligand>
</feature>
<evidence type="ECO:0000313" key="9">
    <source>
        <dbReference type="Proteomes" id="UP000004121"/>
    </source>
</evidence>
<dbReference type="EMBL" id="ACKX01000049">
    <property type="protein sequence ID" value="EEJ52268.1"/>
    <property type="molecule type" value="Genomic_DNA"/>
</dbReference>
<feature type="region of interest" description="Disordered" evidence="6">
    <location>
        <begin position="1"/>
        <end position="37"/>
    </location>
</feature>
<dbReference type="SUPFAM" id="SSF53335">
    <property type="entry name" value="S-adenosyl-L-methionine-dependent methyltransferases"/>
    <property type="match status" value="1"/>
</dbReference>
<dbReference type="Gene3D" id="3.40.50.150">
    <property type="entry name" value="Vaccinia Virus protein VP39"/>
    <property type="match status" value="1"/>
</dbReference>
<feature type="binding site" evidence="5">
    <location>
        <position position="348"/>
    </location>
    <ligand>
        <name>S-adenosyl-L-methionine</name>
        <dbReference type="ChEBI" id="CHEBI:59789"/>
    </ligand>
</feature>
<proteinExistence type="inferred from homology"/>
<dbReference type="PANTHER" id="PTHR22807">
    <property type="entry name" value="NOP2 YEAST -RELATED NOL1/NOP2/FMU SUN DOMAIN-CONTAINING"/>
    <property type="match status" value="1"/>
</dbReference>
<keyword evidence="3 5" id="KW-0949">S-adenosyl-L-methionine</keyword>
<dbReference type="Proteomes" id="UP000004121">
    <property type="component" value="Unassembled WGS sequence"/>
</dbReference>
<dbReference type="InterPro" id="IPR023267">
    <property type="entry name" value="RCMT"/>
</dbReference>
<accession>C2KVE0</accession>
<dbReference type="PROSITE" id="PS51686">
    <property type="entry name" value="SAM_MT_RSMB_NOP"/>
    <property type="match status" value="1"/>
</dbReference>
<dbReference type="SUPFAM" id="SSF48013">
    <property type="entry name" value="NusB-like"/>
    <property type="match status" value="1"/>
</dbReference>
<dbReference type="FunCoup" id="C2KVE0">
    <property type="interactions" value="347"/>
</dbReference>
<dbReference type="PRINTS" id="PR02008">
    <property type="entry name" value="RCMTFAMILY"/>
</dbReference>
<reference evidence="8 9" key="1">
    <citation type="submission" date="2009-04" db="EMBL/GenBank/DDBJ databases">
        <authorList>
            <person name="Qin X."/>
            <person name="Bachman B."/>
            <person name="Battles P."/>
            <person name="Bell A."/>
            <person name="Bess C."/>
            <person name="Bickham C."/>
            <person name="Chaboub L."/>
            <person name="Chen D."/>
            <person name="Coyle M."/>
            <person name="Deiros D.R."/>
            <person name="Dinh H."/>
            <person name="Forbes L."/>
            <person name="Fowler G."/>
            <person name="Francisco L."/>
            <person name="Fu Q."/>
            <person name="Gubbala S."/>
            <person name="Hale W."/>
            <person name="Han Y."/>
            <person name="Hemphill L."/>
            <person name="Highlander S.K."/>
            <person name="Hirani K."/>
            <person name="Hogues M."/>
            <person name="Jackson L."/>
            <person name="Jakkamsetti A."/>
            <person name="Javaid M."/>
            <person name="Jiang H."/>
            <person name="Korchina V."/>
            <person name="Kovar C."/>
            <person name="Lara F."/>
            <person name="Lee S."/>
            <person name="Mata R."/>
            <person name="Mathew T."/>
            <person name="Moen C."/>
            <person name="Morales K."/>
            <person name="Munidasa M."/>
            <person name="Nazareth L."/>
            <person name="Ngo R."/>
            <person name="Nguyen L."/>
            <person name="Okwuonu G."/>
            <person name="Ongeri F."/>
            <person name="Patil S."/>
            <person name="Petrosino J."/>
            <person name="Pham C."/>
            <person name="Pham P."/>
            <person name="Pu L.-L."/>
            <person name="Puazo M."/>
            <person name="Raj R."/>
            <person name="Reid J."/>
            <person name="Rouhana J."/>
            <person name="Saada N."/>
            <person name="Shang Y."/>
            <person name="Simmons D."/>
            <person name="Thornton R."/>
            <person name="Warren J."/>
            <person name="Weissenberger G."/>
            <person name="Zhang J."/>
            <person name="Zhang L."/>
            <person name="Zhou C."/>
            <person name="Zhu D."/>
            <person name="Muzny D."/>
            <person name="Worley K."/>
            <person name="Gibbs R."/>
        </authorList>
    </citation>
    <scope>NUCLEOTIDE SEQUENCE [LARGE SCALE GENOMIC DNA]</scope>
    <source>
        <strain evidence="8 9">F0268</strain>
    </source>
</reference>
<feature type="binding site" evidence="5">
    <location>
        <position position="326"/>
    </location>
    <ligand>
        <name>S-adenosyl-L-methionine</name>
        <dbReference type="ChEBI" id="CHEBI:59789"/>
    </ligand>
</feature>
<dbReference type="Pfam" id="PF01029">
    <property type="entry name" value="NusB"/>
    <property type="match status" value="1"/>
</dbReference>
<evidence type="ECO:0000256" key="6">
    <source>
        <dbReference type="SAM" id="MobiDB-lite"/>
    </source>
</evidence>
<dbReference type="Gene3D" id="1.10.940.10">
    <property type="entry name" value="NusB-like"/>
    <property type="match status" value="1"/>
</dbReference>
<evidence type="ECO:0000256" key="4">
    <source>
        <dbReference type="ARBA" id="ARBA00022884"/>
    </source>
</evidence>
<dbReference type="GO" id="GO:0006355">
    <property type="term" value="P:regulation of DNA-templated transcription"/>
    <property type="evidence" value="ECO:0007669"/>
    <property type="project" value="InterPro"/>
</dbReference>
<dbReference type="GO" id="GO:0008173">
    <property type="term" value="F:RNA methyltransferase activity"/>
    <property type="evidence" value="ECO:0007669"/>
    <property type="project" value="InterPro"/>
</dbReference>
<keyword evidence="1 5" id="KW-0489">Methyltransferase</keyword>
<protein>
    <submittedName>
        <fullName evidence="8">Putative ribosomal RNA small subunit methyltransferase B</fullName>
    </submittedName>
</protein>
<dbReference type="InterPro" id="IPR049560">
    <property type="entry name" value="MeTrfase_RsmB-F_NOP2_cat"/>
</dbReference>
<keyword evidence="9" id="KW-1185">Reference proteome</keyword>
<name>C2KVE0_9FIRM</name>
<dbReference type="CDD" id="cd02440">
    <property type="entry name" value="AdoMet_MTases"/>
    <property type="match status" value="1"/>
</dbReference>
<feature type="domain" description="SAM-dependent MTase RsmB/NOP-type" evidence="7">
    <location>
        <begin position="174"/>
        <end position="449"/>
    </location>
</feature>
<dbReference type="InterPro" id="IPR006027">
    <property type="entry name" value="NusB_RsmB_TIM44"/>
</dbReference>
<evidence type="ECO:0000256" key="2">
    <source>
        <dbReference type="ARBA" id="ARBA00022679"/>
    </source>
</evidence>
<dbReference type="GO" id="GO:0003723">
    <property type="term" value="F:RNA binding"/>
    <property type="evidence" value="ECO:0007669"/>
    <property type="project" value="UniProtKB-UniRule"/>
</dbReference>
<dbReference type="InterPro" id="IPR029063">
    <property type="entry name" value="SAM-dependent_MTases_sf"/>
</dbReference>
<organism evidence="8 9">
    <name type="scientific">Oribacterium sinus F0268</name>
    <dbReference type="NCBI Taxonomy" id="585501"/>
    <lineage>
        <taxon>Bacteria</taxon>
        <taxon>Bacillati</taxon>
        <taxon>Bacillota</taxon>
        <taxon>Clostridia</taxon>
        <taxon>Lachnospirales</taxon>
        <taxon>Lachnospiraceae</taxon>
        <taxon>Oribacterium</taxon>
    </lineage>
</organism>
<dbReference type="InParanoid" id="C2KVE0"/>
<feature type="binding site" evidence="5">
    <location>
        <position position="299"/>
    </location>
    <ligand>
        <name>S-adenosyl-L-methionine</name>
        <dbReference type="ChEBI" id="CHEBI:59789"/>
    </ligand>
</feature>
<comment type="caution">
    <text evidence="8">The sequence shown here is derived from an EMBL/GenBank/DDBJ whole genome shotgun (WGS) entry which is preliminary data.</text>
</comment>
<keyword evidence="4 5" id="KW-0694">RNA-binding</keyword>
<dbReference type="HOGENOM" id="CLU_005316_0_1_9"/>
<evidence type="ECO:0000256" key="1">
    <source>
        <dbReference type="ARBA" id="ARBA00022603"/>
    </source>
</evidence>